<evidence type="ECO:0000313" key="12">
    <source>
        <dbReference type="EMBL" id="KAL2292789.1"/>
    </source>
</evidence>
<keyword evidence="7" id="KW-0472">Membrane</keyword>
<keyword evidence="6" id="KW-1133">Transmembrane helix</keyword>
<comment type="caution">
    <text evidence="12">The sequence shown here is derived from an EMBL/GenBank/DDBJ whole genome shotgun (WGS) entry which is preliminary data.</text>
</comment>
<feature type="region of interest" description="Disordered" evidence="9">
    <location>
        <begin position="1"/>
        <end position="44"/>
    </location>
</feature>
<feature type="compositionally biased region" description="Acidic residues" evidence="9">
    <location>
        <begin position="395"/>
        <end position="404"/>
    </location>
</feature>
<protein>
    <recommendedName>
        <fullName evidence="14">RING-CH-type domain-containing protein</fullName>
    </recommendedName>
</protein>
<proteinExistence type="predicted"/>
<evidence type="ECO:0000259" key="11">
    <source>
        <dbReference type="PROSITE" id="PS51292"/>
    </source>
</evidence>
<evidence type="ECO:0000256" key="3">
    <source>
        <dbReference type="ARBA" id="ARBA00022723"/>
    </source>
</evidence>
<dbReference type="PANTHER" id="PTHR46283">
    <property type="entry name" value="E3 UBIQUITIN-PROTEIN LIGASE MARCH5"/>
    <property type="match status" value="1"/>
</dbReference>
<evidence type="ECO:0000256" key="4">
    <source>
        <dbReference type="ARBA" id="ARBA00022771"/>
    </source>
</evidence>
<evidence type="ECO:0008006" key="14">
    <source>
        <dbReference type="Google" id="ProtNLM"/>
    </source>
</evidence>
<keyword evidence="5" id="KW-0862">Zinc</keyword>
<evidence type="ECO:0000256" key="6">
    <source>
        <dbReference type="ARBA" id="ARBA00022989"/>
    </source>
</evidence>
<evidence type="ECO:0000256" key="9">
    <source>
        <dbReference type="SAM" id="MobiDB-lite"/>
    </source>
</evidence>
<evidence type="ECO:0000256" key="5">
    <source>
        <dbReference type="ARBA" id="ARBA00022833"/>
    </source>
</evidence>
<keyword evidence="4 8" id="KW-0863">Zinc-finger</keyword>
<evidence type="ECO:0000313" key="13">
    <source>
        <dbReference type="Proteomes" id="UP001600888"/>
    </source>
</evidence>
<comment type="subcellular location">
    <subcellularLocation>
        <location evidence="1">Membrane</location>
        <topology evidence="1">Multi-pass membrane protein</topology>
    </subcellularLocation>
</comment>
<keyword evidence="2" id="KW-0812">Transmembrane</keyword>
<feature type="domain" description="RING-type" evidence="10">
    <location>
        <begin position="52"/>
        <end position="103"/>
    </location>
</feature>
<evidence type="ECO:0000259" key="10">
    <source>
        <dbReference type="PROSITE" id="PS50089"/>
    </source>
</evidence>
<name>A0ABR4FDL7_9PEZI</name>
<dbReference type="SUPFAM" id="SSF57850">
    <property type="entry name" value="RING/U-box"/>
    <property type="match status" value="1"/>
</dbReference>
<evidence type="ECO:0000256" key="8">
    <source>
        <dbReference type="PROSITE-ProRule" id="PRU00175"/>
    </source>
</evidence>
<reference evidence="12 13" key="1">
    <citation type="submission" date="2024-03" db="EMBL/GenBank/DDBJ databases">
        <title>A high-quality draft genome sequence of Diaporthe vaccinii, a causative agent of upright dieback and viscid rot disease in cranberry plants.</title>
        <authorList>
            <person name="Sarrasin M."/>
            <person name="Lang B.F."/>
            <person name="Burger G."/>
        </authorList>
    </citation>
    <scope>NUCLEOTIDE SEQUENCE [LARGE SCALE GENOMIC DNA]</scope>
    <source>
        <strain evidence="12 13">IS7</strain>
    </source>
</reference>
<feature type="domain" description="RING-CH-type" evidence="11">
    <location>
        <begin position="44"/>
        <end position="109"/>
    </location>
</feature>
<keyword evidence="3" id="KW-0479">Metal-binding</keyword>
<feature type="compositionally biased region" description="Low complexity" evidence="9">
    <location>
        <begin position="383"/>
        <end position="394"/>
    </location>
</feature>
<feature type="compositionally biased region" description="Polar residues" evidence="9">
    <location>
        <begin position="546"/>
        <end position="556"/>
    </location>
</feature>
<feature type="compositionally biased region" description="Low complexity" evidence="9">
    <location>
        <begin position="291"/>
        <end position="310"/>
    </location>
</feature>
<gene>
    <name evidence="12" type="ORF">FJTKL_07856</name>
</gene>
<organism evidence="12 13">
    <name type="scientific">Diaporthe vaccinii</name>
    <dbReference type="NCBI Taxonomy" id="105482"/>
    <lineage>
        <taxon>Eukaryota</taxon>
        <taxon>Fungi</taxon>
        <taxon>Dikarya</taxon>
        <taxon>Ascomycota</taxon>
        <taxon>Pezizomycotina</taxon>
        <taxon>Sordariomycetes</taxon>
        <taxon>Sordariomycetidae</taxon>
        <taxon>Diaporthales</taxon>
        <taxon>Diaporthaceae</taxon>
        <taxon>Diaporthe</taxon>
        <taxon>Diaporthe eres species complex</taxon>
    </lineage>
</organism>
<dbReference type="Proteomes" id="UP001600888">
    <property type="component" value="Unassembled WGS sequence"/>
</dbReference>
<dbReference type="Gene3D" id="3.30.40.10">
    <property type="entry name" value="Zinc/RING finger domain, C3HC4 (zinc finger)"/>
    <property type="match status" value="1"/>
</dbReference>
<evidence type="ECO:0000256" key="1">
    <source>
        <dbReference type="ARBA" id="ARBA00004141"/>
    </source>
</evidence>
<dbReference type="InterPro" id="IPR011016">
    <property type="entry name" value="Znf_RING-CH"/>
</dbReference>
<dbReference type="InterPro" id="IPR013083">
    <property type="entry name" value="Znf_RING/FYVE/PHD"/>
</dbReference>
<evidence type="ECO:0000256" key="7">
    <source>
        <dbReference type="ARBA" id="ARBA00023136"/>
    </source>
</evidence>
<feature type="region of interest" description="Disordered" evidence="9">
    <location>
        <begin position="287"/>
        <end position="314"/>
    </location>
</feature>
<accession>A0ABR4FDL7</accession>
<feature type="compositionally biased region" description="Low complexity" evidence="9">
    <location>
        <begin position="29"/>
        <end position="44"/>
    </location>
</feature>
<dbReference type="InterPro" id="IPR001841">
    <property type="entry name" value="Znf_RING"/>
</dbReference>
<feature type="compositionally biased region" description="Basic residues" evidence="9">
    <location>
        <begin position="536"/>
        <end position="545"/>
    </location>
</feature>
<dbReference type="PROSITE" id="PS51292">
    <property type="entry name" value="ZF_RING_CH"/>
    <property type="match status" value="1"/>
</dbReference>
<evidence type="ECO:0000256" key="2">
    <source>
        <dbReference type="ARBA" id="ARBA00022692"/>
    </source>
</evidence>
<feature type="region of interest" description="Disordered" evidence="9">
    <location>
        <begin position="536"/>
        <end position="556"/>
    </location>
</feature>
<dbReference type="PROSITE" id="PS50089">
    <property type="entry name" value="ZF_RING_2"/>
    <property type="match status" value="1"/>
</dbReference>
<feature type="compositionally biased region" description="Low complexity" evidence="9">
    <location>
        <begin position="413"/>
        <end position="439"/>
    </location>
</feature>
<sequence length="556" mass="61127">MAPEPNEPVADLSSPPDQPNMSSADETDAAPAAAPTTPQLQRTQTDSSLRSCFICLQTPSETPNAAWVNACPCSLEAHEDCMLRWISEHERESTKTLRCPACKGKIQTTEPKDSFVGLRDRLHKMYSRITPAILLGVVTGCSMASSSYYGMLSMCVFAGPGPAMGWLGLGRALADRRINPGVPWYRWKAGWEFCFRFWMLNFIAPALMIQKALPSQLVDMLTLPASILYGASLVLRDEMPTWPPSPAWVMTMMPWVSFSYNRIYYDILGGYERRLNKALRGRGLPNEQLPAAENADGGQQANAAAENPAPAEEDDEGYFAQAMRVGNAVLNLMGDENNQEEVVAEIELHIGPDEDEAAAIQELQDELNDQGIVVVEEGRGDDAGAQAAEQPQEQNESEGGDQDAAEPPPPIRIEPQGNGEQNPPPNGNNNNNNNNQAQEEPIRERNGGPSTTLTDLVNGVVTAITFPLVCWGAGEILRHALPDNWITRTHPRAATGLLQEQWGRSLVGGMVFIVARDAVNLYTKHRKVEVRKHRRVRNVPRRKSKPTQTQQAGETT</sequence>
<keyword evidence="13" id="KW-1185">Reference proteome</keyword>
<feature type="region of interest" description="Disordered" evidence="9">
    <location>
        <begin position="381"/>
        <end position="451"/>
    </location>
</feature>
<dbReference type="EMBL" id="JBAWTH010000002">
    <property type="protein sequence ID" value="KAL2292789.1"/>
    <property type="molecule type" value="Genomic_DNA"/>
</dbReference>
<dbReference type="SMART" id="SM00744">
    <property type="entry name" value="RINGv"/>
    <property type="match status" value="1"/>
</dbReference>